<gene>
    <name evidence="2" type="ORF">ARMOST_00559</name>
</gene>
<evidence type="ECO:0000256" key="1">
    <source>
        <dbReference type="SAM" id="MobiDB-lite"/>
    </source>
</evidence>
<reference evidence="3" key="1">
    <citation type="journal article" date="2017" name="Nat. Ecol. Evol.">
        <title>Genome expansion and lineage-specific genetic innovations in the forest pathogenic fungi Armillaria.</title>
        <authorList>
            <person name="Sipos G."/>
            <person name="Prasanna A.N."/>
            <person name="Walter M.C."/>
            <person name="O'Connor E."/>
            <person name="Balint B."/>
            <person name="Krizsan K."/>
            <person name="Kiss B."/>
            <person name="Hess J."/>
            <person name="Varga T."/>
            <person name="Slot J."/>
            <person name="Riley R."/>
            <person name="Boka B."/>
            <person name="Rigling D."/>
            <person name="Barry K."/>
            <person name="Lee J."/>
            <person name="Mihaltcheva S."/>
            <person name="LaButti K."/>
            <person name="Lipzen A."/>
            <person name="Waldron R."/>
            <person name="Moloney N.M."/>
            <person name="Sperisen C."/>
            <person name="Kredics L."/>
            <person name="Vagvoelgyi C."/>
            <person name="Patrignani A."/>
            <person name="Fitzpatrick D."/>
            <person name="Nagy I."/>
            <person name="Doyle S."/>
            <person name="Anderson J.B."/>
            <person name="Grigoriev I.V."/>
            <person name="Gueldener U."/>
            <person name="Muensterkoetter M."/>
            <person name="Nagy L.G."/>
        </authorList>
    </citation>
    <scope>NUCLEOTIDE SEQUENCE [LARGE SCALE GENOMIC DNA]</scope>
    <source>
        <strain evidence="3">C18/9</strain>
    </source>
</reference>
<dbReference type="Proteomes" id="UP000219338">
    <property type="component" value="Unassembled WGS sequence"/>
</dbReference>
<organism evidence="2 3">
    <name type="scientific">Armillaria ostoyae</name>
    <name type="common">Armillaria root rot fungus</name>
    <dbReference type="NCBI Taxonomy" id="47428"/>
    <lineage>
        <taxon>Eukaryota</taxon>
        <taxon>Fungi</taxon>
        <taxon>Dikarya</taxon>
        <taxon>Basidiomycota</taxon>
        <taxon>Agaricomycotina</taxon>
        <taxon>Agaricomycetes</taxon>
        <taxon>Agaricomycetidae</taxon>
        <taxon>Agaricales</taxon>
        <taxon>Marasmiineae</taxon>
        <taxon>Physalacriaceae</taxon>
        <taxon>Armillaria</taxon>
    </lineage>
</organism>
<evidence type="ECO:0000313" key="3">
    <source>
        <dbReference type="Proteomes" id="UP000219338"/>
    </source>
</evidence>
<dbReference type="OrthoDB" id="10397945at2759"/>
<proteinExistence type="predicted"/>
<accession>A0A284QLG2</accession>
<dbReference type="OMA" id="CKERPYI"/>
<name>A0A284QLG2_ARMOS</name>
<feature type="compositionally biased region" description="Polar residues" evidence="1">
    <location>
        <begin position="286"/>
        <end position="312"/>
    </location>
</feature>
<feature type="region of interest" description="Disordered" evidence="1">
    <location>
        <begin position="245"/>
        <end position="315"/>
    </location>
</feature>
<evidence type="ECO:0000313" key="2">
    <source>
        <dbReference type="EMBL" id="SJK97307.1"/>
    </source>
</evidence>
<dbReference type="AlphaFoldDB" id="A0A284QLG2"/>
<dbReference type="EMBL" id="FUEG01000001">
    <property type="protein sequence ID" value="SJK97307.1"/>
    <property type="molecule type" value="Genomic_DNA"/>
</dbReference>
<feature type="region of interest" description="Disordered" evidence="1">
    <location>
        <begin position="135"/>
        <end position="171"/>
    </location>
</feature>
<feature type="compositionally biased region" description="Low complexity" evidence="1">
    <location>
        <begin position="148"/>
        <end position="170"/>
    </location>
</feature>
<protein>
    <submittedName>
        <fullName evidence="2">Uncharacterized protein</fullName>
    </submittedName>
</protein>
<sequence>MGGGNSPACLLPDIITESSLTESPTVTVIGPLLPEMEKECKERPYIYIDLTTPPGSPSSASVTHPISPTSAPLTCPSTPTIIDLLTPNHSPSNSPAALSTVTVSALWQDSSDIWDTVSSIPDLEASSAIAALTGNDKDTNITHPSSFPSLSTSAAVSPPSPSPATDSNTSHSLAKPAINFTPVIDDQHLFDASLASTLRAQHRPTEPDTCLLGEVTLRKKKLTSKSFTPATPALVPTSIFKNPALTPNTSKKPLPLDLSPTMNRKKKTKTISIDEDDPFRRMGYQSPDNEYTPASSKISSATKTPTAKTPFNKSDPLQDIGLERINFIPANTTPSLPSAPTSPSKSSLKELVSRAAAMHEKQPTAYWVVTCGHVMGIFNSFDDVQLLIEGVTDPIVTDFKSDLQAYLT</sequence>
<dbReference type="STRING" id="47428.A0A284QLG2"/>
<keyword evidence="3" id="KW-1185">Reference proteome</keyword>